<name>A0A8R2QUI7_BOMMO</name>
<dbReference type="Proteomes" id="UP000005204">
    <property type="component" value="Unassembled WGS sequence"/>
</dbReference>
<dbReference type="EnsemblMetazoa" id="XM_038010564.1">
    <property type="protein sequence ID" value="XP_037866492.1"/>
    <property type="gene ID" value="LOC119628438"/>
</dbReference>
<evidence type="ECO:0000313" key="2">
    <source>
        <dbReference type="Proteomes" id="UP000005204"/>
    </source>
</evidence>
<reference evidence="1" key="2">
    <citation type="submission" date="2022-06" db="UniProtKB">
        <authorList>
            <consortium name="EnsemblMetazoa"/>
        </authorList>
    </citation>
    <scope>IDENTIFICATION</scope>
    <source>
        <strain evidence="1">p50T (Dazao)</strain>
    </source>
</reference>
<evidence type="ECO:0008006" key="3">
    <source>
        <dbReference type="Google" id="ProtNLM"/>
    </source>
</evidence>
<reference evidence="2" key="1">
    <citation type="journal article" date="2008" name="Insect Biochem. Mol. Biol.">
        <title>The genome of a lepidopteran model insect, the silkworm Bombyx mori.</title>
        <authorList>
            <consortium name="International Silkworm Genome Consortium"/>
        </authorList>
    </citation>
    <scope>NUCLEOTIDE SEQUENCE [LARGE SCALE GENOMIC DNA]</scope>
    <source>
        <strain evidence="2">p50T</strain>
    </source>
</reference>
<dbReference type="AlphaFoldDB" id="A0A8R2QUI7"/>
<dbReference type="KEGG" id="bmor:119628438"/>
<keyword evidence="2" id="KW-1185">Reference proteome</keyword>
<evidence type="ECO:0000313" key="1">
    <source>
        <dbReference type="EnsemblMetazoa" id="XP_037866492.1"/>
    </source>
</evidence>
<dbReference type="GeneID" id="119628438"/>
<accession>A0A8R2QUI7</accession>
<dbReference type="Gene3D" id="3.30.70.1820">
    <property type="entry name" value="L1 transposable element, RRM domain"/>
    <property type="match status" value="1"/>
</dbReference>
<proteinExistence type="predicted"/>
<organism evidence="1 2">
    <name type="scientific">Bombyx mori</name>
    <name type="common">Silk moth</name>
    <dbReference type="NCBI Taxonomy" id="7091"/>
    <lineage>
        <taxon>Eukaryota</taxon>
        <taxon>Metazoa</taxon>
        <taxon>Ecdysozoa</taxon>
        <taxon>Arthropoda</taxon>
        <taxon>Hexapoda</taxon>
        <taxon>Insecta</taxon>
        <taxon>Pterygota</taxon>
        <taxon>Neoptera</taxon>
        <taxon>Endopterygota</taxon>
        <taxon>Lepidoptera</taxon>
        <taxon>Glossata</taxon>
        <taxon>Ditrysia</taxon>
        <taxon>Bombycoidea</taxon>
        <taxon>Bombycidae</taxon>
        <taxon>Bombycinae</taxon>
        <taxon>Bombyx</taxon>
    </lineage>
</organism>
<sequence>MDLKYKHLVDKLNIQEKQIDYLERENKRRNLVFFGIEEEGRSYFQLYTKVAYILTMNMKLSCEKYDIENVKRIGRKGNKVRPIIVALTTLGKKIEILKNRKSLASTSYYIQEDYPKKVLEPARKIVNGHDDESTKNQVDFILSNKPKKIRKLDFLNALRGLH</sequence>
<dbReference type="RefSeq" id="XP_037866492.1">
    <property type="nucleotide sequence ID" value="XM_038010564.1"/>
</dbReference>
<protein>
    <recommendedName>
        <fullName evidence="3">Endonuclease-reverse transcriptase</fullName>
    </recommendedName>
</protein>